<keyword evidence="2 12" id="KW-0547">Nucleotide-binding</keyword>
<accession>A0A502F428</accession>
<evidence type="ECO:0000256" key="3">
    <source>
        <dbReference type="ARBA" id="ARBA00022801"/>
    </source>
</evidence>
<gene>
    <name evidence="14" type="ORF">EAH81_06290</name>
</gene>
<reference evidence="14 15" key="1">
    <citation type="journal article" date="2019" name="Environ. Microbiol.">
        <title>Species interactions and distinct microbial communities in high Arctic permafrost affected cryosols are associated with the CH4 and CO2 gas fluxes.</title>
        <authorList>
            <person name="Altshuler I."/>
            <person name="Hamel J."/>
            <person name="Turney S."/>
            <person name="Magnuson E."/>
            <person name="Levesque R."/>
            <person name="Greer C."/>
            <person name="Whyte L.G."/>
        </authorList>
    </citation>
    <scope>NUCLEOTIDE SEQUENCE [LARGE SCALE GENOMIC DNA]</scope>
    <source>
        <strain evidence="14 15">42</strain>
    </source>
</reference>
<evidence type="ECO:0000256" key="7">
    <source>
        <dbReference type="ARBA" id="ARBA00023235"/>
    </source>
</evidence>
<dbReference type="SUPFAM" id="SSF52540">
    <property type="entry name" value="P-loop containing nucleoside triphosphate hydrolases"/>
    <property type="match status" value="1"/>
</dbReference>
<evidence type="ECO:0000313" key="14">
    <source>
        <dbReference type="EMBL" id="TPG44152.1"/>
    </source>
</evidence>
<evidence type="ECO:0000313" key="15">
    <source>
        <dbReference type="Proteomes" id="UP000319700"/>
    </source>
</evidence>
<feature type="domain" description="UvrD-like helicase ATP-binding" evidence="13">
    <location>
        <begin position="6"/>
        <end position="281"/>
    </location>
</feature>
<evidence type="ECO:0000256" key="1">
    <source>
        <dbReference type="ARBA" id="ARBA00009922"/>
    </source>
</evidence>
<dbReference type="Gene3D" id="3.40.50.300">
    <property type="entry name" value="P-loop containing nucleotide triphosphate hydrolases"/>
    <property type="match status" value="2"/>
</dbReference>
<dbReference type="PANTHER" id="PTHR11070">
    <property type="entry name" value="UVRD / RECB / PCRA DNA HELICASE FAMILY MEMBER"/>
    <property type="match status" value="1"/>
</dbReference>
<feature type="binding site" evidence="12">
    <location>
        <begin position="27"/>
        <end position="34"/>
    </location>
    <ligand>
        <name>ATP</name>
        <dbReference type="ChEBI" id="CHEBI:30616"/>
    </ligand>
</feature>
<dbReference type="PANTHER" id="PTHR11070:SF2">
    <property type="entry name" value="ATP-DEPENDENT DNA HELICASE SRS2"/>
    <property type="match status" value="1"/>
</dbReference>
<dbReference type="GO" id="GO:0043138">
    <property type="term" value="F:3'-5' DNA helicase activity"/>
    <property type="evidence" value="ECO:0007669"/>
    <property type="project" value="UniProtKB-EC"/>
</dbReference>
<evidence type="ECO:0000256" key="9">
    <source>
        <dbReference type="ARBA" id="ARBA00034808"/>
    </source>
</evidence>
<comment type="catalytic activity">
    <reaction evidence="11">
        <text>ATP + H2O = ADP + phosphate + H(+)</text>
        <dbReference type="Rhea" id="RHEA:13065"/>
        <dbReference type="ChEBI" id="CHEBI:15377"/>
        <dbReference type="ChEBI" id="CHEBI:15378"/>
        <dbReference type="ChEBI" id="CHEBI:30616"/>
        <dbReference type="ChEBI" id="CHEBI:43474"/>
        <dbReference type="ChEBI" id="CHEBI:456216"/>
        <dbReference type="EC" id="5.6.2.4"/>
    </reaction>
</comment>
<comment type="similarity">
    <text evidence="1">Belongs to the helicase family. UvrD subfamily.</text>
</comment>
<sequence>MFIWEKGELNSEQEAAIFEEQSTLIIACPGSGKTRTLTYKIAYELARLNSRKQYVIAITYTNAAADEIKDRIELLGVDISQLWIGTIHSFCNEWILRPYSLYVKELKNGFKILNAHDSQKIIEELCKNETNPSITYYDCQFIATIDEYKIANLDTRKHVAIGNVLRQYLKILRQNHQLDYEQILFYSYQILKSRPVICEVLANIFPFIMIDEYQDTKDIQYHIIFSIAKAGKTKTKLFIVGDPNQSIFETLGGYPMNKTKIEALTNLHFVERHLENNYRSSALIIKYFDYFKTFPNVIAAKGKFSDFQSVVTFNYTVNYSLIEDEIARLILYNINENGISPNEICIAAPQWVHLASLTRKLMVRLPDYSFDGPGMAPFARDIDNFWFKLSRIVLTEPSPNMYIRRLRWAREILNELNSAGFGSEEITNKQLLKICNSLNINEEEGISYLVKAFASIMKELNVKISYYPSLQEHYDSFFESSEKRMKMLLDAGNDSVNTISNFRKVFKQREGIKVSTIHGVKGTEYDTIIGFGLLQNWVPHFQDVNGIVNSKKMLYVLASRARKHLHLISESGRQINRYNPHGLLPTSHLIEYEFDYNDEQI</sequence>
<protein>
    <recommendedName>
        <fullName evidence="9">DNA 3'-5' helicase</fullName>
        <ecNumber evidence="9">5.6.2.4</ecNumber>
    </recommendedName>
    <alternativeName>
        <fullName evidence="10">DNA 3'-5' helicase II</fullName>
    </alternativeName>
</protein>
<evidence type="ECO:0000256" key="4">
    <source>
        <dbReference type="ARBA" id="ARBA00022806"/>
    </source>
</evidence>
<dbReference type="InterPro" id="IPR014016">
    <property type="entry name" value="UvrD-like_ATP-bd"/>
</dbReference>
<comment type="catalytic activity">
    <reaction evidence="8">
        <text>Couples ATP hydrolysis with the unwinding of duplex DNA by translocating in the 3'-5' direction.</text>
        <dbReference type="EC" id="5.6.2.4"/>
    </reaction>
</comment>
<keyword evidence="4 12" id="KW-0347">Helicase</keyword>
<dbReference type="GO" id="GO:0003677">
    <property type="term" value="F:DNA binding"/>
    <property type="evidence" value="ECO:0007669"/>
    <property type="project" value="UniProtKB-KW"/>
</dbReference>
<dbReference type="Gene3D" id="1.10.10.160">
    <property type="match status" value="1"/>
</dbReference>
<dbReference type="Pfam" id="PF13361">
    <property type="entry name" value="UvrD_C"/>
    <property type="match status" value="1"/>
</dbReference>
<dbReference type="EMBL" id="RCZH01000003">
    <property type="protein sequence ID" value="TPG44152.1"/>
    <property type="molecule type" value="Genomic_DNA"/>
</dbReference>
<keyword evidence="6" id="KW-0238">DNA-binding</keyword>
<dbReference type="InterPro" id="IPR014017">
    <property type="entry name" value="DNA_helicase_UvrD-like_C"/>
</dbReference>
<comment type="caution">
    <text evidence="14">The sequence shown here is derived from an EMBL/GenBank/DDBJ whole genome shotgun (WGS) entry which is preliminary data.</text>
</comment>
<dbReference type="GO" id="GO:0016887">
    <property type="term" value="F:ATP hydrolysis activity"/>
    <property type="evidence" value="ECO:0007669"/>
    <property type="project" value="RHEA"/>
</dbReference>
<keyword evidence="5 12" id="KW-0067">ATP-binding</keyword>
<dbReference type="InterPro" id="IPR013986">
    <property type="entry name" value="DExx_box_DNA_helicase_dom_sf"/>
</dbReference>
<dbReference type="AlphaFoldDB" id="A0A502F428"/>
<evidence type="ECO:0000256" key="6">
    <source>
        <dbReference type="ARBA" id="ARBA00023125"/>
    </source>
</evidence>
<dbReference type="GO" id="GO:0005524">
    <property type="term" value="F:ATP binding"/>
    <property type="evidence" value="ECO:0007669"/>
    <property type="project" value="UniProtKB-UniRule"/>
</dbReference>
<dbReference type="Proteomes" id="UP000319700">
    <property type="component" value="Unassembled WGS sequence"/>
</dbReference>
<dbReference type="OrthoDB" id="1100019at2"/>
<proteinExistence type="inferred from homology"/>
<keyword evidence="15" id="KW-1185">Reference proteome</keyword>
<dbReference type="InterPro" id="IPR027417">
    <property type="entry name" value="P-loop_NTPase"/>
</dbReference>
<evidence type="ECO:0000256" key="5">
    <source>
        <dbReference type="ARBA" id="ARBA00022840"/>
    </source>
</evidence>
<dbReference type="GO" id="GO:0000725">
    <property type="term" value="P:recombinational repair"/>
    <property type="evidence" value="ECO:0007669"/>
    <property type="project" value="TreeGrafter"/>
</dbReference>
<evidence type="ECO:0000256" key="12">
    <source>
        <dbReference type="PROSITE-ProRule" id="PRU00560"/>
    </source>
</evidence>
<dbReference type="InterPro" id="IPR000212">
    <property type="entry name" value="DNA_helicase_UvrD/REP"/>
</dbReference>
<dbReference type="CDD" id="cd17932">
    <property type="entry name" value="DEXQc_UvrD"/>
    <property type="match status" value="1"/>
</dbReference>
<dbReference type="PROSITE" id="PS51198">
    <property type="entry name" value="UVRD_HELICASE_ATP_BIND"/>
    <property type="match status" value="1"/>
</dbReference>
<dbReference type="RefSeq" id="WP_140504896.1">
    <property type="nucleotide sequence ID" value="NZ_RCZH01000003.1"/>
</dbReference>
<dbReference type="Pfam" id="PF00580">
    <property type="entry name" value="UvrD-helicase"/>
    <property type="match status" value="1"/>
</dbReference>
<evidence type="ECO:0000259" key="13">
    <source>
        <dbReference type="PROSITE" id="PS51198"/>
    </source>
</evidence>
<keyword evidence="3 12" id="KW-0378">Hydrolase</keyword>
<name>A0A502F428_9FLAO</name>
<evidence type="ECO:0000256" key="2">
    <source>
        <dbReference type="ARBA" id="ARBA00022741"/>
    </source>
</evidence>
<evidence type="ECO:0000256" key="8">
    <source>
        <dbReference type="ARBA" id="ARBA00034617"/>
    </source>
</evidence>
<organism evidence="14 15">
    <name type="scientific">Flavobacterium pectinovorum</name>
    <dbReference type="NCBI Taxonomy" id="29533"/>
    <lineage>
        <taxon>Bacteria</taxon>
        <taxon>Pseudomonadati</taxon>
        <taxon>Bacteroidota</taxon>
        <taxon>Flavobacteriia</taxon>
        <taxon>Flavobacteriales</taxon>
        <taxon>Flavobacteriaceae</taxon>
        <taxon>Flavobacterium</taxon>
    </lineage>
</organism>
<keyword evidence="7" id="KW-0413">Isomerase</keyword>
<evidence type="ECO:0000256" key="10">
    <source>
        <dbReference type="ARBA" id="ARBA00034923"/>
    </source>
</evidence>
<evidence type="ECO:0000256" key="11">
    <source>
        <dbReference type="ARBA" id="ARBA00048988"/>
    </source>
</evidence>
<dbReference type="EC" id="5.6.2.4" evidence="9"/>